<evidence type="ECO:0000256" key="6">
    <source>
        <dbReference type="SAM" id="SignalP"/>
    </source>
</evidence>
<keyword evidence="2 6" id="KW-0732">Signal</keyword>
<gene>
    <name evidence="7" type="ORF">SAMN05444411_11514</name>
</gene>
<dbReference type="STRING" id="762486.SAMN05444411_11514"/>
<evidence type="ECO:0000256" key="4">
    <source>
        <dbReference type="ARBA" id="ARBA00023139"/>
    </source>
</evidence>
<dbReference type="PROSITE" id="PS51257">
    <property type="entry name" value="PROKAR_LIPOPROTEIN"/>
    <property type="match status" value="1"/>
</dbReference>
<keyword evidence="5" id="KW-0449">Lipoprotein</keyword>
<feature type="chain" id="PRO_5011736651" evidence="6">
    <location>
        <begin position="21"/>
        <end position="464"/>
    </location>
</feature>
<dbReference type="Gene3D" id="2.40.160.20">
    <property type="match status" value="1"/>
</dbReference>
<accession>A0A1H3GNH3</accession>
<dbReference type="PANTHER" id="PTHR41164">
    <property type="entry name" value="CURLI PRODUCTION ASSEMBLY/TRANSPORT COMPONENT CSGG"/>
    <property type="match status" value="1"/>
</dbReference>
<protein>
    <submittedName>
        <fullName evidence="7">Curli production assembly/transport component CsgG</fullName>
    </submittedName>
</protein>
<evidence type="ECO:0000256" key="5">
    <source>
        <dbReference type="ARBA" id="ARBA00023288"/>
    </source>
</evidence>
<name>A0A1H3GNH3_9FLAO</name>
<keyword evidence="8" id="KW-1185">Reference proteome</keyword>
<dbReference type="Pfam" id="PF03783">
    <property type="entry name" value="CsgG"/>
    <property type="match status" value="1"/>
</dbReference>
<evidence type="ECO:0000256" key="2">
    <source>
        <dbReference type="ARBA" id="ARBA00022729"/>
    </source>
</evidence>
<dbReference type="InterPro" id="IPR005534">
    <property type="entry name" value="Curli_assmbl/transp-comp_CsgG"/>
</dbReference>
<dbReference type="AlphaFoldDB" id="A0A1H3GNH3"/>
<keyword evidence="3" id="KW-0472">Membrane</keyword>
<keyword evidence="4" id="KW-0564">Palmitate</keyword>
<dbReference type="RefSeq" id="WP_090126381.1">
    <property type="nucleotide sequence ID" value="NZ_FNNJ01000015.1"/>
</dbReference>
<dbReference type="OrthoDB" id="1110708at2"/>
<organism evidence="7 8">
    <name type="scientific">Lutibacter oricola</name>
    <dbReference type="NCBI Taxonomy" id="762486"/>
    <lineage>
        <taxon>Bacteria</taxon>
        <taxon>Pseudomonadati</taxon>
        <taxon>Bacteroidota</taxon>
        <taxon>Flavobacteriia</taxon>
        <taxon>Flavobacteriales</taxon>
        <taxon>Flavobacteriaceae</taxon>
        <taxon>Lutibacter</taxon>
    </lineage>
</organism>
<dbReference type="SUPFAM" id="SSF56925">
    <property type="entry name" value="OMPA-like"/>
    <property type="match status" value="1"/>
</dbReference>
<evidence type="ECO:0000313" key="7">
    <source>
        <dbReference type="EMBL" id="SDY04667.1"/>
    </source>
</evidence>
<proteinExistence type="predicted"/>
<feature type="signal peptide" evidence="6">
    <location>
        <begin position="1"/>
        <end position="20"/>
    </location>
</feature>
<sequence length="464" mass="51771">MNKIKISAIISLLFLFSSCAAYFNQPLQVSKARLGENTSQNKILKDILPVTPTIVGVYKFRDQTGQYKLVENGSSWSTAITQGGTSILLKSLEDSKWFTAIERENVSNLLNERQIIRSTRQEYSKGNKKKEQISSIPPLLFAGVLLEGGVVSYDSNIITGGSGARYFGAGGSVEYREDRITVYLRAVSTSNGQILKTVYTSKTILSQGISANLFRYVNLKRLLEVETGVTRNEPAQLAVKEAIDKAVETLIVEGVIDGLWKPQGGEPVVQALKERYEKEKEDANSRVLYDRKLEDRRGKTAVSVTAGTSHISGDYSNPKGKLGTSLAYKFYFNKPNLNLNLGLGYFQLENEGAFKDDFVSFDINLEYDVLPYDNFTPFLYAGLGTISNTNLDNPEFKVQYGLGVEYLATNNIGIKLFGEQNVLMTDDFDGLIRGKRDDFYWKVGLGLNFYIGKPYNKVKSVLFE</sequence>
<evidence type="ECO:0000313" key="8">
    <source>
        <dbReference type="Proteomes" id="UP000199595"/>
    </source>
</evidence>
<evidence type="ECO:0000256" key="1">
    <source>
        <dbReference type="ARBA" id="ARBA00022475"/>
    </source>
</evidence>
<dbReference type="GO" id="GO:0030288">
    <property type="term" value="C:outer membrane-bounded periplasmic space"/>
    <property type="evidence" value="ECO:0007669"/>
    <property type="project" value="InterPro"/>
</dbReference>
<dbReference type="EMBL" id="FNNJ01000015">
    <property type="protein sequence ID" value="SDY04667.1"/>
    <property type="molecule type" value="Genomic_DNA"/>
</dbReference>
<dbReference type="InterPro" id="IPR011250">
    <property type="entry name" value="OMP/PagP_B-barrel"/>
</dbReference>
<dbReference type="PANTHER" id="PTHR41164:SF1">
    <property type="entry name" value="CURLI PRODUCTION ASSEMBLY_TRANSPORT COMPONENT CSGG"/>
    <property type="match status" value="1"/>
</dbReference>
<dbReference type="Proteomes" id="UP000199595">
    <property type="component" value="Unassembled WGS sequence"/>
</dbReference>
<evidence type="ECO:0000256" key="3">
    <source>
        <dbReference type="ARBA" id="ARBA00023136"/>
    </source>
</evidence>
<reference evidence="7 8" key="1">
    <citation type="submission" date="2016-10" db="EMBL/GenBank/DDBJ databases">
        <authorList>
            <person name="de Groot N.N."/>
        </authorList>
    </citation>
    <scope>NUCLEOTIDE SEQUENCE [LARGE SCALE GENOMIC DNA]</scope>
    <source>
        <strain evidence="7 8">DSM 24956</strain>
    </source>
</reference>
<keyword evidence="1" id="KW-1003">Cell membrane</keyword>
<dbReference type="Gene3D" id="3.40.50.10610">
    <property type="entry name" value="ABC-type transport auxiliary lipoprotein component"/>
    <property type="match status" value="2"/>
</dbReference>